<evidence type="ECO:0000256" key="1">
    <source>
        <dbReference type="ARBA" id="ARBA00004141"/>
    </source>
</evidence>
<evidence type="ECO:0000256" key="4">
    <source>
        <dbReference type="ARBA" id="ARBA00022989"/>
    </source>
</evidence>
<dbReference type="InterPro" id="IPR005016">
    <property type="entry name" value="TDE1/TMS"/>
</dbReference>
<feature type="transmembrane region" description="Helical" evidence="7">
    <location>
        <begin position="199"/>
        <end position="223"/>
    </location>
</feature>
<keyword evidence="8" id="KW-0732">Signal</keyword>
<organism evidence="9 10">
    <name type="scientific">Lingula anatina</name>
    <name type="common">Brachiopod</name>
    <name type="synonym">Lingula unguis</name>
    <dbReference type="NCBI Taxonomy" id="7574"/>
    <lineage>
        <taxon>Eukaryota</taxon>
        <taxon>Metazoa</taxon>
        <taxon>Spiralia</taxon>
        <taxon>Lophotrochozoa</taxon>
        <taxon>Brachiopoda</taxon>
        <taxon>Linguliformea</taxon>
        <taxon>Lingulata</taxon>
        <taxon>Lingulida</taxon>
        <taxon>Linguloidea</taxon>
        <taxon>Lingulidae</taxon>
        <taxon>Lingula</taxon>
    </lineage>
</organism>
<dbReference type="KEGG" id="lak:106150452"/>
<feature type="compositionally biased region" description="Basic residues" evidence="6">
    <location>
        <begin position="520"/>
        <end position="537"/>
    </location>
</feature>
<dbReference type="Pfam" id="PF03348">
    <property type="entry name" value="Serinc"/>
    <property type="match status" value="1"/>
</dbReference>
<comment type="similarity">
    <text evidence="2">Belongs to the TDE1 family.</text>
</comment>
<reference evidence="10" key="1">
    <citation type="submission" date="2025-08" db="UniProtKB">
        <authorList>
            <consortium name="RefSeq"/>
        </authorList>
    </citation>
    <scope>IDENTIFICATION</scope>
    <source>
        <tissue evidence="10">Gonads</tissue>
    </source>
</reference>
<comment type="subcellular location">
    <subcellularLocation>
        <location evidence="1">Membrane</location>
        <topology evidence="1">Multi-pass membrane protein</topology>
    </subcellularLocation>
</comment>
<feature type="transmembrane region" description="Helical" evidence="7">
    <location>
        <begin position="267"/>
        <end position="286"/>
    </location>
</feature>
<feature type="transmembrane region" description="Helical" evidence="7">
    <location>
        <begin position="39"/>
        <end position="60"/>
    </location>
</feature>
<keyword evidence="3 7" id="KW-0812">Transmembrane</keyword>
<evidence type="ECO:0000256" key="5">
    <source>
        <dbReference type="ARBA" id="ARBA00023136"/>
    </source>
</evidence>
<dbReference type="InParanoid" id="A0A1S3H0N6"/>
<proteinExistence type="inferred from homology"/>
<evidence type="ECO:0000256" key="6">
    <source>
        <dbReference type="SAM" id="MobiDB-lite"/>
    </source>
</evidence>
<accession>A0A1S3H0N6</accession>
<dbReference type="PANTHER" id="PTHR10383">
    <property type="entry name" value="SERINE INCORPORATOR"/>
    <property type="match status" value="1"/>
</dbReference>
<dbReference type="AlphaFoldDB" id="A0A1S3H0N6"/>
<keyword evidence="9" id="KW-1185">Reference proteome</keyword>
<dbReference type="OrthoDB" id="5963193at2759"/>
<dbReference type="Proteomes" id="UP000085678">
    <property type="component" value="Unplaced"/>
</dbReference>
<protein>
    <submittedName>
        <fullName evidence="10">Serine incorporator 5</fullName>
    </submittedName>
</protein>
<feature type="transmembrane region" description="Helical" evidence="7">
    <location>
        <begin position="152"/>
        <end position="178"/>
    </location>
</feature>
<evidence type="ECO:0000256" key="3">
    <source>
        <dbReference type="ARBA" id="ARBA00022692"/>
    </source>
</evidence>
<dbReference type="PANTHER" id="PTHR10383:SF48">
    <property type="entry name" value="SERINE INCORPORATOR 1-LIKE"/>
    <property type="match status" value="1"/>
</dbReference>
<feature type="transmembrane region" description="Helical" evidence="7">
    <location>
        <begin position="127"/>
        <end position="146"/>
    </location>
</feature>
<dbReference type="GeneID" id="106150452"/>
<sequence>MCQCAACCCTQVACCCGSVACSLCCACCPSINESTSTRIMYTLFYILGTLIAVLMLTPQIQEELVENMPYFNETCMFLNAGPNCRRLVGYMAVYRIGFAMTAFYLIFMVITFGVATSKSCRAGIHNGFWCFKLLIFIGIIIGSFFIKNNKIISLVWMYVGMVGGFIFIVLQLLLLVDFAHTWNGKWLGKTKGVKGNRCWHGVVITVALVFFTIAIVGIAFLFVNFTHPNPRFCVKNKIFIGVNAGLCLLMSLLSITPCVMKSNPNSGLLQSSIISVYVIYLTWSAMTSEPPEIVPHDDSYHRDVPTKIASEGKPLPSTPLPSPAGVMAEEKTNHTEVLCRPPSFSFLRFDDTDRADMVAAYVGLFITLIMAIYASLSTSHESHRLGVVPSEPHDWCTCCAAQESDEVDGENYPNLMRNEKGGVVYSYSFFHLMFSLASLYIMMQLTNWYMPEDADINSFGFNWSSVWVKMASSWTCVIIYVWTMFLPKCIPGRDFSMIYYKEPQEEEARDEETPMNERSRRSKGKGQKGKAKKGKKGRASETVV</sequence>
<evidence type="ECO:0000256" key="8">
    <source>
        <dbReference type="SAM" id="SignalP"/>
    </source>
</evidence>
<evidence type="ECO:0000256" key="7">
    <source>
        <dbReference type="SAM" id="Phobius"/>
    </source>
</evidence>
<feature type="region of interest" description="Disordered" evidence="6">
    <location>
        <begin position="504"/>
        <end position="544"/>
    </location>
</feature>
<feature type="transmembrane region" description="Helical" evidence="7">
    <location>
        <begin position="424"/>
        <end position="446"/>
    </location>
</feature>
<evidence type="ECO:0000313" key="9">
    <source>
        <dbReference type="Proteomes" id="UP000085678"/>
    </source>
</evidence>
<gene>
    <name evidence="10" type="primary">LOC106150452</name>
</gene>
<feature type="transmembrane region" description="Helical" evidence="7">
    <location>
        <begin position="466"/>
        <end position="487"/>
    </location>
</feature>
<keyword evidence="5 7" id="KW-0472">Membrane</keyword>
<feature type="transmembrane region" description="Helical" evidence="7">
    <location>
        <begin position="238"/>
        <end position="260"/>
    </location>
</feature>
<feature type="signal peptide" evidence="8">
    <location>
        <begin position="1"/>
        <end position="21"/>
    </location>
</feature>
<feature type="chain" id="PRO_5010270021" evidence="8">
    <location>
        <begin position="22"/>
        <end position="544"/>
    </location>
</feature>
<evidence type="ECO:0000256" key="2">
    <source>
        <dbReference type="ARBA" id="ARBA00006665"/>
    </source>
</evidence>
<feature type="transmembrane region" description="Helical" evidence="7">
    <location>
        <begin position="358"/>
        <end position="376"/>
    </location>
</feature>
<evidence type="ECO:0000313" key="10">
    <source>
        <dbReference type="RefSeq" id="XP_013378734.1"/>
    </source>
</evidence>
<dbReference type="STRING" id="7574.A0A1S3H0N6"/>
<dbReference type="GO" id="GO:0016020">
    <property type="term" value="C:membrane"/>
    <property type="evidence" value="ECO:0007669"/>
    <property type="project" value="UniProtKB-SubCell"/>
</dbReference>
<feature type="transmembrane region" description="Helical" evidence="7">
    <location>
        <begin position="92"/>
        <end position="115"/>
    </location>
</feature>
<keyword evidence="4 7" id="KW-1133">Transmembrane helix</keyword>
<dbReference type="RefSeq" id="XP_013378734.1">
    <property type="nucleotide sequence ID" value="XM_013523280.2"/>
</dbReference>
<name>A0A1S3H0N6_LINAN</name>